<dbReference type="EMBL" id="JANUGX010000020">
    <property type="protein sequence ID" value="MCS0590808.1"/>
    <property type="molecule type" value="Genomic_DNA"/>
</dbReference>
<dbReference type="Proteomes" id="UP001205560">
    <property type="component" value="Unassembled WGS sequence"/>
</dbReference>
<keyword evidence="2" id="KW-1133">Transmembrane helix</keyword>
<feature type="transmembrane region" description="Helical" evidence="2">
    <location>
        <begin position="14"/>
        <end position="33"/>
    </location>
</feature>
<gene>
    <name evidence="3" type="ORF">NX782_16585</name>
</gene>
<proteinExistence type="predicted"/>
<reference evidence="3 4" key="1">
    <citation type="submission" date="2022-08" db="EMBL/GenBank/DDBJ databases">
        <title>Reclassification of Massilia species as members of the genera Telluria, Duganella, Pseudoduganella, Mokoshia gen. nov. and Zemynaea gen. nov. using orthogonal and non-orthogonal genome-based approaches.</title>
        <authorList>
            <person name="Bowman J.P."/>
        </authorList>
    </citation>
    <scope>NUCLEOTIDE SEQUENCE [LARGE SCALE GENOMIC DNA]</scope>
    <source>
        <strain evidence="3 4">LMG 28164</strain>
    </source>
</reference>
<evidence type="ECO:0000256" key="2">
    <source>
        <dbReference type="SAM" id="Phobius"/>
    </source>
</evidence>
<accession>A0ABT2A9D6</accession>
<feature type="region of interest" description="Disordered" evidence="1">
    <location>
        <begin position="61"/>
        <end position="134"/>
    </location>
</feature>
<keyword evidence="4" id="KW-1185">Reference proteome</keyword>
<evidence type="ECO:0000256" key="1">
    <source>
        <dbReference type="SAM" id="MobiDB-lite"/>
    </source>
</evidence>
<feature type="compositionally biased region" description="Low complexity" evidence="1">
    <location>
        <begin position="103"/>
        <end position="131"/>
    </location>
</feature>
<keyword evidence="2" id="KW-0812">Transmembrane</keyword>
<evidence type="ECO:0000313" key="3">
    <source>
        <dbReference type="EMBL" id="MCS0590808.1"/>
    </source>
</evidence>
<name>A0ABT2A9D6_9BURK</name>
<feature type="compositionally biased region" description="Low complexity" evidence="1">
    <location>
        <begin position="80"/>
        <end position="89"/>
    </location>
</feature>
<dbReference type="RefSeq" id="WP_258846584.1">
    <property type="nucleotide sequence ID" value="NZ_JANUGX010000020.1"/>
</dbReference>
<organism evidence="3 4">
    <name type="scientific">Massilia norwichensis</name>
    <dbReference type="NCBI Taxonomy" id="1442366"/>
    <lineage>
        <taxon>Bacteria</taxon>
        <taxon>Pseudomonadati</taxon>
        <taxon>Pseudomonadota</taxon>
        <taxon>Betaproteobacteria</taxon>
        <taxon>Burkholderiales</taxon>
        <taxon>Oxalobacteraceae</taxon>
        <taxon>Telluria group</taxon>
        <taxon>Massilia</taxon>
    </lineage>
</organism>
<feature type="compositionally biased region" description="Pro residues" evidence="1">
    <location>
        <begin position="90"/>
        <end position="102"/>
    </location>
</feature>
<comment type="caution">
    <text evidence="3">The sequence shown here is derived from an EMBL/GenBank/DDBJ whole genome shotgun (WGS) entry which is preliminary data.</text>
</comment>
<keyword evidence="2" id="KW-0472">Membrane</keyword>
<evidence type="ECO:0000313" key="4">
    <source>
        <dbReference type="Proteomes" id="UP001205560"/>
    </source>
</evidence>
<sequence>MDLAYRSQTTDRRFGLLLTALVHVALLGGWQMVRTPPPPAPSEEGRHSDIFWIPLAQLKPERRKQEATAPVPAPHKEAAAPRAQAGPALSLPPLPVVTPTPGPSADTAITPGAPAATTTDADAQPQAAIPQKPSAEQILQQARRDIGSIAKALRKENNPYIAAPLDSPQMRMRKKMEEAAALAKPELFEAPKVEELVNNSGDGARRSRVITGRRTYCITERSPTTNVEMIEHHGKLRITNCPQDEGTATRQEWRTLRD</sequence>
<protein>
    <submittedName>
        <fullName evidence="3">Uncharacterized protein</fullName>
    </submittedName>
</protein>